<evidence type="ECO:0000313" key="3">
    <source>
        <dbReference type="Proteomes" id="UP000799423"/>
    </source>
</evidence>
<feature type="compositionally biased region" description="Basic residues" evidence="1">
    <location>
        <begin position="173"/>
        <end position="182"/>
    </location>
</feature>
<reference evidence="2" key="1">
    <citation type="submission" date="2020-01" db="EMBL/GenBank/DDBJ databases">
        <authorList>
            <consortium name="DOE Joint Genome Institute"/>
            <person name="Haridas S."/>
            <person name="Albert R."/>
            <person name="Binder M."/>
            <person name="Bloem J."/>
            <person name="Labutti K."/>
            <person name="Salamov A."/>
            <person name="Andreopoulos B."/>
            <person name="Baker S.E."/>
            <person name="Barry K."/>
            <person name="Bills G."/>
            <person name="Bluhm B.H."/>
            <person name="Cannon C."/>
            <person name="Castanera R."/>
            <person name="Culley D.E."/>
            <person name="Daum C."/>
            <person name="Ezra D."/>
            <person name="Gonzalez J.B."/>
            <person name="Henrissat B."/>
            <person name="Kuo A."/>
            <person name="Liang C."/>
            <person name="Lipzen A."/>
            <person name="Lutzoni F."/>
            <person name="Magnuson J."/>
            <person name="Mondo S."/>
            <person name="Nolan M."/>
            <person name="Ohm R."/>
            <person name="Pangilinan J."/>
            <person name="Park H.-J."/>
            <person name="Ramirez L."/>
            <person name="Alfaro M."/>
            <person name="Sun H."/>
            <person name="Tritt A."/>
            <person name="Yoshinaga Y."/>
            <person name="Zwiers L.-H."/>
            <person name="Turgeon B.G."/>
            <person name="Goodwin S.B."/>
            <person name="Spatafora J.W."/>
            <person name="Crous P.W."/>
            <person name="Grigoriev I.V."/>
        </authorList>
    </citation>
    <scope>NUCLEOTIDE SEQUENCE</scope>
    <source>
        <strain evidence="2">IPT5</strain>
    </source>
</reference>
<sequence length="390" mass="43428">MSLPISTEQQELDERAQLSALLKHKLRAIPPYHLPTLTINDIILQTPTATHIPNIPTDIQLPFFLRHRALLARDDDRPLKSEKAQNMNLTRAIWFYRLDSARQFQRYHDGVRWNLAIYTALLAYSSPGPTLTTTTPAVTNSTRTPTINNRAIPPGPHYPPPSRNYSNYSNKPIKPHSRTRPPQKRDTYIPLSPSATRFITMYLSAVLEHHNTPHTFHAREIFLKSWKATRWDLFTITSAAQKKVLKGEMKRLAKEWDAVLDAEIQKSGRVGFERGVGRFVGGLVPGRRAGGGELPSSDGYGAYALSSGMSSVGIKVEEGVEEAVMQGVEGGGNELLDALRVPFHGQGELGGMQDEETSTVAEARYAISVVQRMGARDIMPVLMRLFPGAE</sequence>
<feature type="compositionally biased region" description="Pro residues" evidence="1">
    <location>
        <begin position="153"/>
        <end position="162"/>
    </location>
</feature>
<name>A0A6A7AYK1_9PLEO</name>
<dbReference type="OrthoDB" id="3796041at2759"/>
<dbReference type="Proteomes" id="UP000799423">
    <property type="component" value="Unassembled WGS sequence"/>
</dbReference>
<evidence type="ECO:0000313" key="2">
    <source>
        <dbReference type="EMBL" id="KAF2848376.1"/>
    </source>
</evidence>
<protein>
    <submittedName>
        <fullName evidence="2">Uncharacterized protein</fullName>
    </submittedName>
</protein>
<gene>
    <name evidence="2" type="ORF">T440DRAFT_536586</name>
</gene>
<dbReference type="EMBL" id="MU006318">
    <property type="protein sequence ID" value="KAF2848376.1"/>
    <property type="molecule type" value="Genomic_DNA"/>
</dbReference>
<keyword evidence="3" id="KW-1185">Reference proteome</keyword>
<dbReference type="AlphaFoldDB" id="A0A6A7AYK1"/>
<accession>A0A6A7AYK1</accession>
<proteinExistence type="predicted"/>
<feature type="region of interest" description="Disordered" evidence="1">
    <location>
        <begin position="133"/>
        <end position="189"/>
    </location>
</feature>
<organism evidence="2 3">
    <name type="scientific">Plenodomus tracheiphilus IPT5</name>
    <dbReference type="NCBI Taxonomy" id="1408161"/>
    <lineage>
        <taxon>Eukaryota</taxon>
        <taxon>Fungi</taxon>
        <taxon>Dikarya</taxon>
        <taxon>Ascomycota</taxon>
        <taxon>Pezizomycotina</taxon>
        <taxon>Dothideomycetes</taxon>
        <taxon>Pleosporomycetidae</taxon>
        <taxon>Pleosporales</taxon>
        <taxon>Pleosporineae</taxon>
        <taxon>Leptosphaeriaceae</taxon>
        <taxon>Plenodomus</taxon>
    </lineage>
</organism>
<feature type="compositionally biased region" description="Low complexity" evidence="1">
    <location>
        <begin position="133"/>
        <end position="146"/>
    </location>
</feature>
<evidence type="ECO:0000256" key="1">
    <source>
        <dbReference type="SAM" id="MobiDB-lite"/>
    </source>
</evidence>